<dbReference type="RefSeq" id="WP_290320976.1">
    <property type="nucleotide sequence ID" value="NZ_JAUFPN010000309.1"/>
</dbReference>
<reference evidence="3" key="1">
    <citation type="journal article" date="2019" name="Int. J. Syst. Evol. Microbiol.">
        <title>The Global Catalogue of Microorganisms (GCM) 10K type strain sequencing project: providing services to taxonomists for standard genome sequencing and annotation.</title>
        <authorList>
            <consortium name="The Broad Institute Genomics Platform"/>
            <consortium name="The Broad Institute Genome Sequencing Center for Infectious Disease"/>
            <person name="Wu L."/>
            <person name="Ma J."/>
        </authorList>
    </citation>
    <scope>NUCLEOTIDE SEQUENCE [LARGE SCALE GENOMIC DNA]</scope>
    <source>
        <strain evidence="3">CECT 7131</strain>
    </source>
</reference>
<accession>A0ABT8AGA5</accession>
<keyword evidence="1" id="KW-0732">Signal</keyword>
<protein>
    <submittedName>
        <fullName evidence="2">Uncharacterized protein</fullName>
    </submittedName>
</protein>
<feature type="chain" id="PRO_5046705622" evidence="1">
    <location>
        <begin position="20"/>
        <end position="195"/>
    </location>
</feature>
<keyword evidence="3" id="KW-1185">Reference proteome</keyword>
<dbReference type="Proteomes" id="UP001529369">
    <property type="component" value="Unassembled WGS sequence"/>
</dbReference>
<sequence length="195" mass="21651">MTRLMALMGVMVLTMPAYAQTSDWRFNCPESGTVVERSTGDTVTFRGADANDPLVCLAAGGQRLVLGVWAPSDRLYVNGRAQLSSLLAGPPGSERRFDYFSLGRDSNSIHIYETWRHAGFGSVRVPAGTFDTVKLERRFDIAGTTYTYLQTVWLDRLTNAPVKIDINHLNAVMAPTLVRWEATELRQAQPRRPGS</sequence>
<evidence type="ECO:0000313" key="2">
    <source>
        <dbReference type="EMBL" id="MDN3568854.1"/>
    </source>
</evidence>
<dbReference type="EMBL" id="JAUFPN010000309">
    <property type="protein sequence ID" value="MDN3568854.1"/>
    <property type="molecule type" value="Genomic_DNA"/>
</dbReference>
<evidence type="ECO:0000313" key="3">
    <source>
        <dbReference type="Proteomes" id="UP001529369"/>
    </source>
</evidence>
<evidence type="ECO:0000256" key="1">
    <source>
        <dbReference type="SAM" id="SignalP"/>
    </source>
</evidence>
<proteinExistence type="predicted"/>
<gene>
    <name evidence="2" type="ORF">QWZ14_31130</name>
</gene>
<comment type="caution">
    <text evidence="2">The sequence shown here is derived from an EMBL/GenBank/DDBJ whole genome shotgun (WGS) entry which is preliminary data.</text>
</comment>
<feature type="signal peptide" evidence="1">
    <location>
        <begin position="1"/>
        <end position="19"/>
    </location>
</feature>
<organism evidence="2 3">
    <name type="scientific">Paeniroseomonas aquatica</name>
    <dbReference type="NCBI Taxonomy" id="373043"/>
    <lineage>
        <taxon>Bacteria</taxon>
        <taxon>Pseudomonadati</taxon>
        <taxon>Pseudomonadota</taxon>
        <taxon>Alphaproteobacteria</taxon>
        <taxon>Acetobacterales</taxon>
        <taxon>Acetobacteraceae</taxon>
        <taxon>Paeniroseomonas</taxon>
    </lineage>
</organism>
<name>A0ABT8AGA5_9PROT</name>